<evidence type="ECO:0000313" key="2">
    <source>
        <dbReference type="EMBL" id="MDQ0685017.1"/>
    </source>
</evidence>
<dbReference type="EMBL" id="JAUSYA010000001">
    <property type="protein sequence ID" value="MDQ0685017.1"/>
    <property type="molecule type" value="Genomic_DNA"/>
</dbReference>
<evidence type="ECO:0000313" key="3">
    <source>
        <dbReference type="Proteomes" id="UP001243364"/>
    </source>
</evidence>
<gene>
    <name evidence="2" type="ORF">QFZ56_003980</name>
</gene>
<comment type="caution">
    <text evidence="2">The sequence shown here is derived from an EMBL/GenBank/DDBJ whole genome shotgun (WGS) entry which is preliminary data.</text>
</comment>
<reference evidence="2 3" key="1">
    <citation type="submission" date="2023-07" db="EMBL/GenBank/DDBJ databases">
        <title>Comparative genomics of wheat-associated soil bacteria to identify genetic determinants of phenazine resistance.</title>
        <authorList>
            <person name="Mouncey N."/>
        </authorList>
    </citation>
    <scope>NUCLEOTIDE SEQUENCE [LARGE SCALE GENOMIC DNA]</scope>
    <source>
        <strain evidence="2 3">W4I19-2</strain>
    </source>
</reference>
<keyword evidence="1" id="KW-0175">Coiled coil</keyword>
<keyword evidence="3" id="KW-1185">Reference proteome</keyword>
<feature type="coiled-coil region" evidence="1">
    <location>
        <begin position="195"/>
        <end position="222"/>
    </location>
</feature>
<evidence type="ECO:0000256" key="1">
    <source>
        <dbReference type="SAM" id="Coils"/>
    </source>
</evidence>
<evidence type="ECO:0008006" key="4">
    <source>
        <dbReference type="Google" id="ProtNLM"/>
    </source>
</evidence>
<accession>A0ABU0Q2Y7</accession>
<dbReference type="Proteomes" id="UP001243364">
    <property type="component" value="Unassembled WGS sequence"/>
</dbReference>
<name>A0ABU0Q2Y7_STRAH</name>
<proteinExistence type="predicted"/>
<sequence length="230" mass="25463">MSSLMPTRLPGMINETVLLESKSLRASVRERTEVLDRVKALSLLPDGTHVTTAMVAAYFEVGITAIRALVLDHRAELEASGFSVLSGAELSCFKQLSGIQSRTATLALFPRRAVLNVAMLLRDSEVARQVRVYLLDMEAQVRAHPVENSVRKSGTSLDSLIDDRIDERIAHILGKTVVPLFNALIEASGEHRGELIALRADVQGVENRLRQHRARLRRLEIRSPRGASVR</sequence>
<dbReference type="RefSeq" id="WP_307044533.1">
    <property type="nucleotide sequence ID" value="NZ_JAUSYA010000001.1"/>
</dbReference>
<protein>
    <recommendedName>
        <fullName evidence="4">Restriction endonuclease</fullName>
    </recommendedName>
</protein>
<organism evidence="2 3">
    <name type="scientific">Streptomyces achromogenes</name>
    <dbReference type="NCBI Taxonomy" id="67255"/>
    <lineage>
        <taxon>Bacteria</taxon>
        <taxon>Bacillati</taxon>
        <taxon>Actinomycetota</taxon>
        <taxon>Actinomycetes</taxon>
        <taxon>Kitasatosporales</taxon>
        <taxon>Streptomycetaceae</taxon>
        <taxon>Streptomyces</taxon>
    </lineage>
</organism>